<sequence>MPSDNLNSPARDELRLSTLAKRFYLDHWGLLLSVFLIFALLVSLWSVLAPFVAAFAIAYVLSKPSLWLYGKLRQKVPLPVCALLAFGILLLLLSSLAMLFIPVVGTQLELIQSNLPQLLVNFKANLLPRINSLFGVSLSVDSNALRDTVAHYISDNRGVLASLSSRLLRSGSQSVLGVTGFVSLMTVATLFILPGWQQINRQVRQVFPPHVWKRVHPLALEIDTVMSQYMKGVLTVMLFLGTFYAVGLSLVGVQSGWAIGVLAGLLSIVPYLGFATALLIALLTASLELQGFLPVLLVLLVFVLGQIIEGFVLTPMVVGDKIGLSALAVVFALAFFGAVFGFAGVFLALPLAAIFKVAYVYLFNRFQNSAYYRQGESS</sequence>
<dbReference type="Pfam" id="PF01594">
    <property type="entry name" value="AI-2E_transport"/>
    <property type="match status" value="1"/>
</dbReference>
<feature type="transmembrane region" description="Helical" evidence="6">
    <location>
        <begin position="232"/>
        <end position="251"/>
    </location>
</feature>
<feature type="transmembrane region" description="Helical" evidence="6">
    <location>
        <begin position="257"/>
        <end position="283"/>
    </location>
</feature>
<comment type="similarity">
    <text evidence="2">Belongs to the autoinducer-2 exporter (AI-2E) (TC 2.A.86) family.</text>
</comment>
<evidence type="ECO:0000256" key="5">
    <source>
        <dbReference type="ARBA" id="ARBA00023136"/>
    </source>
</evidence>
<dbReference type="Proteomes" id="UP001156664">
    <property type="component" value="Unassembled WGS sequence"/>
</dbReference>
<keyword evidence="5 6" id="KW-0472">Membrane</keyword>
<keyword evidence="4 6" id="KW-1133">Transmembrane helix</keyword>
<feature type="transmembrane region" description="Helical" evidence="6">
    <location>
        <begin position="82"/>
        <end position="105"/>
    </location>
</feature>
<gene>
    <name evidence="7" type="ORF">GCM10007875_17180</name>
</gene>
<feature type="transmembrane region" description="Helical" evidence="6">
    <location>
        <begin position="175"/>
        <end position="196"/>
    </location>
</feature>
<feature type="transmembrane region" description="Helical" evidence="6">
    <location>
        <begin position="295"/>
        <end position="318"/>
    </location>
</feature>
<accession>A0ABQ5YPU3</accession>
<dbReference type="PANTHER" id="PTHR21716">
    <property type="entry name" value="TRANSMEMBRANE PROTEIN"/>
    <property type="match status" value="1"/>
</dbReference>
<dbReference type="RefSeq" id="WP_284281258.1">
    <property type="nucleotide sequence ID" value="NZ_BSOJ01000015.1"/>
</dbReference>
<comment type="subcellular location">
    <subcellularLocation>
        <location evidence="1">Membrane</location>
        <topology evidence="1">Multi-pass membrane protein</topology>
    </subcellularLocation>
</comment>
<keyword evidence="3 6" id="KW-0812">Transmembrane</keyword>
<name>A0ABQ5YPU3_9BURK</name>
<comment type="caution">
    <text evidence="7">The sequence shown here is derived from an EMBL/GenBank/DDBJ whole genome shotgun (WGS) entry which is preliminary data.</text>
</comment>
<evidence type="ECO:0000313" key="8">
    <source>
        <dbReference type="Proteomes" id="UP001156664"/>
    </source>
</evidence>
<dbReference type="EMBL" id="BSOJ01000015">
    <property type="protein sequence ID" value="GLR26628.1"/>
    <property type="molecule type" value="Genomic_DNA"/>
</dbReference>
<dbReference type="InterPro" id="IPR002549">
    <property type="entry name" value="AI-2E-like"/>
</dbReference>
<evidence type="ECO:0000256" key="4">
    <source>
        <dbReference type="ARBA" id="ARBA00022989"/>
    </source>
</evidence>
<evidence type="ECO:0000256" key="1">
    <source>
        <dbReference type="ARBA" id="ARBA00004141"/>
    </source>
</evidence>
<evidence type="ECO:0000256" key="3">
    <source>
        <dbReference type="ARBA" id="ARBA00022692"/>
    </source>
</evidence>
<evidence type="ECO:0000256" key="2">
    <source>
        <dbReference type="ARBA" id="ARBA00009773"/>
    </source>
</evidence>
<feature type="transmembrane region" description="Helical" evidence="6">
    <location>
        <begin position="28"/>
        <end position="61"/>
    </location>
</feature>
<evidence type="ECO:0000313" key="7">
    <source>
        <dbReference type="EMBL" id="GLR26628.1"/>
    </source>
</evidence>
<dbReference type="PANTHER" id="PTHR21716:SF64">
    <property type="entry name" value="AI-2 TRANSPORT PROTEIN TQSA"/>
    <property type="match status" value="1"/>
</dbReference>
<reference evidence="8" key="1">
    <citation type="journal article" date="2019" name="Int. J. Syst. Evol. Microbiol.">
        <title>The Global Catalogue of Microorganisms (GCM) 10K type strain sequencing project: providing services to taxonomists for standard genome sequencing and annotation.</title>
        <authorList>
            <consortium name="The Broad Institute Genomics Platform"/>
            <consortium name="The Broad Institute Genome Sequencing Center for Infectious Disease"/>
            <person name="Wu L."/>
            <person name="Ma J."/>
        </authorList>
    </citation>
    <scope>NUCLEOTIDE SEQUENCE [LARGE SCALE GENOMIC DNA]</scope>
    <source>
        <strain evidence="8">NBRC 105857</strain>
    </source>
</reference>
<keyword evidence="8" id="KW-1185">Reference proteome</keyword>
<feature type="transmembrane region" description="Helical" evidence="6">
    <location>
        <begin position="324"/>
        <end position="355"/>
    </location>
</feature>
<protein>
    <submittedName>
        <fullName evidence="7">AI-2E family transporter</fullName>
    </submittedName>
</protein>
<organism evidence="7 8">
    <name type="scientific">Limnobacter litoralis</name>
    <dbReference type="NCBI Taxonomy" id="481366"/>
    <lineage>
        <taxon>Bacteria</taxon>
        <taxon>Pseudomonadati</taxon>
        <taxon>Pseudomonadota</taxon>
        <taxon>Betaproteobacteria</taxon>
        <taxon>Burkholderiales</taxon>
        <taxon>Burkholderiaceae</taxon>
        <taxon>Limnobacter</taxon>
    </lineage>
</organism>
<evidence type="ECO:0000256" key="6">
    <source>
        <dbReference type="SAM" id="Phobius"/>
    </source>
</evidence>
<proteinExistence type="inferred from homology"/>